<keyword evidence="3" id="KW-0862">Zinc</keyword>
<protein>
    <recommendedName>
        <fullName evidence="7">RING-type domain-containing protein</fullName>
    </recommendedName>
</protein>
<dbReference type="PROSITE" id="PS00518">
    <property type="entry name" value="ZF_RING_1"/>
    <property type="match status" value="1"/>
</dbReference>
<evidence type="ECO:0000256" key="6">
    <source>
        <dbReference type="SAM" id="MobiDB-lite"/>
    </source>
</evidence>
<evidence type="ECO:0000256" key="5">
    <source>
        <dbReference type="SAM" id="Coils"/>
    </source>
</evidence>
<evidence type="ECO:0000256" key="4">
    <source>
        <dbReference type="PROSITE-ProRule" id="PRU00175"/>
    </source>
</evidence>
<dbReference type="Pfam" id="PF00097">
    <property type="entry name" value="zf-C3HC4"/>
    <property type="match status" value="1"/>
</dbReference>
<dbReference type="InterPro" id="IPR001841">
    <property type="entry name" value="Znf_RING"/>
</dbReference>
<evidence type="ECO:0000259" key="7">
    <source>
        <dbReference type="PROSITE" id="PS50089"/>
    </source>
</evidence>
<name>A0A0D2CFJ9_9EURO</name>
<keyword evidence="9" id="KW-1185">Reference proteome</keyword>
<dbReference type="InterPro" id="IPR018957">
    <property type="entry name" value="Znf_C3HC4_RING-type"/>
</dbReference>
<dbReference type="GO" id="GO:0061630">
    <property type="term" value="F:ubiquitin protein ligase activity"/>
    <property type="evidence" value="ECO:0007669"/>
    <property type="project" value="InterPro"/>
</dbReference>
<evidence type="ECO:0000256" key="1">
    <source>
        <dbReference type="ARBA" id="ARBA00022723"/>
    </source>
</evidence>
<dbReference type="PANTHER" id="PTHR14305:SF0">
    <property type="entry name" value="E3 UBIQUITIN-PROTEIN LIGASE CCNB1IP1"/>
    <property type="match status" value="1"/>
</dbReference>
<dbReference type="SUPFAM" id="SSF57850">
    <property type="entry name" value="RING/U-box"/>
    <property type="match status" value="1"/>
</dbReference>
<dbReference type="PANTHER" id="PTHR14305">
    <property type="entry name" value="E3 UBIQUITIN-PROTEIN LIGASE CCNB1IP1"/>
    <property type="match status" value="1"/>
</dbReference>
<dbReference type="Proteomes" id="UP000054266">
    <property type="component" value="Unassembled WGS sequence"/>
</dbReference>
<feature type="region of interest" description="Disordered" evidence="6">
    <location>
        <begin position="244"/>
        <end position="274"/>
    </location>
</feature>
<dbReference type="AlphaFoldDB" id="A0A0D2CFJ9"/>
<evidence type="ECO:0000256" key="3">
    <source>
        <dbReference type="ARBA" id="ARBA00022833"/>
    </source>
</evidence>
<dbReference type="InterPro" id="IPR013083">
    <property type="entry name" value="Znf_RING/FYVE/PHD"/>
</dbReference>
<feature type="coiled-coil region" evidence="5">
    <location>
        <begin position="116"/>
        <end position="147"/>
    </location>
</feature>
<dbReference type="HOGENOM" id="CLU_049340_0_0_1"/>
<dbReference type="GO" id="GO:0000795">
    <property type="term" value="C:synaptonemal complex"/>
    <property type="evidence" value="ECO:0007669"/>
    <property type="project" value="InterPro"/>
</dbReference>
<keyword evidence="5" id="KW-0175">Coiled coil</keyword>
<reference evidence="8 9" key="1">
    <citation type="submission" date="2015-01" db="EMBL/GenBank/DDBJ databases">
        <title>The Genome Sequence of Capronia semiimmersa CBS27337.</title>
        <authorList>
            <consortium name="The Broad Institute Genomics Platform"/>
            <person name="Cuomo C."/>
            <person name="de Hoog S."/>
            <person name="Gorbushina A."/>
            <person name="Stielow B."/>
            <person name="Teixiera M."/>
            <person name="Abouelleil A."/>
            <person name="Chapman S.B."/>
            <person name="Priest M."/>
            <person name="Young S.K."/>
            <person name="Wortman J."/>
            <person name="Nusbaum C."/>
            <person name="Birren B."/>
        </authorList>
    </citation>
    <scope>NUCLEOTIDE SEQUENCE [LARGE SCALE GENOMIC DNA]</scope>
    <source>
        <strain evidence="8 9">CBS 27337</strain>
    </source>
</reference>
<organism evidence="8 9">
    <name type="scientific">Phialophora macrospora</name>
    <dbReference type="NCBI Taxonomy" id="1851006"/>
    <lineage>
        <taxon>Eukaryota</taxon>
        <taxon>Fungi</taxon>
        <taxon>Dikarya</taxon>
        <taxon>Ascomycota</taxon>
        <taxon>Pezizomycotina</taxon>
        <taxon>Eurotiomycetes</taxon>
        <taxon>Chaetothyriomycetidae</taxon>
        <taxon>Chaetothyriales</taxon>
        <taxon>Herpotrichiellaceae</taxon>
        <taxon>Phialophora</taxon>
    </lineage>
</organism>
<accession>A0A0D2CFJ9</accession>
<keyword evidence="2 4" id="KW-0863">Zinc-finger</keyword>
<feature type="domain" description="RING-type" evidence="7">
    <location>
        <begin position="15"/>
        <end position="57"/>
    </location>
</feature>
<dbReference type="InterPro" id="IPR017907">
    <property type="entry name" value="Znf_RING_CS"/>
</dbReference>
<evidence type="ECO:0000313" key="9">
    <source>
        <dbReference type="Proteomes" id="UP000054266"/>
    </source>
</evidence>
<dbReference type="STRING" id="5601.A0A0D2CFJ9"/>
<sequence>MDQYLRCNNGVNGRICRAELRKEAVVTTCAHIFCIHCADSTGLTGAPQEHRRCPTCESELPHPYDVVRNLLRPPDDYKTSVLAGLDPATIVECIQKALNFWTFQNTQEHAYQQCKAKLLEQRCQQLMTKANEVVRDANARIEALDAQKYADLFRQYQEKSKKQQQTQKLYNAIKQKVQVEKMGAVANNDVDHTLHSINVIGPLDKMQHDQESRQGFRATEPRNTVERVVPRYGVVHGQLERLHPHQRSGSSVAGSQGDHMGMPPPGGPRASGIPNPVTSGTPLHRATLPAITRLSVNRSQIPHSVSRNEFPAGQPLPGSACRQQNQANKMRGFAENRSALRFGMNFGRTGTAGSLDENQNYGGCADKTIHSARHSLDLTGTMDPLRQSK</sequence>
<keyword evidence="1" id="KW-0479">Metal-binding</keyword>
<evidence type="ECO:0000256" key="2">
    <source>
        <dbReference type="ARBA" id="ARBA00022771"/>
    </source>
</evidence>
<dbReference type="PROSITE" id="PS50089">
    <property type="entry name" value="ZF_RING_2"/>
    <property type="match status" value="1"/>
</dbReference>
<dbReference type="EMBL" id="KN846961">
    <property type="protein sequence ID" value="KIW63906.1"/>
    <property type="molecule type" value="Genomic_DNA"/>
</dbReference>
<dbReference type="Gene3D" id="3.30.40.10">
    <property type="entry name" value="Zinc/RING finger domain, C3HC4 (zinc finger)"/>
    <property type="match status" value="1"/>
</dbReference>
<dbReference type="GO" id="GO:0008270">
    <property type="term" value="F:zinc ion binding"/>
    <property type="evidence" value="ECO:0007669"/>
    <property type="project" value="UniProtKB-KW"/>
</dbReference>
<proteinExistence type="predicted"/>
<dbReference type="InterPro" id="IPR042448">
    <property type="entry name" value="CCNB1IP1"/>
</dbReference>
<evidence type="ECO:0000313" key="8">
    <source>
        <dbReference type="EMBL" id="KIW63906.1"/>
    </source>
</evidence>
<gene>
    <name evidence="8" type="ORF">PV04_08872</name>
</gene>
<dbReference type="GO" id="GO:0007131">
    <property type="term" value="P:reciprocal meiotic recombination"/>
    <property type="evidence" value="ECO:0007669"/>
    <property type="project" value="InterPro"/>
</dbReference>